<dbReference type="Proteomes" id="UP001500831">
    <property type="component" value="Unassembled WGS sequence"/>
</dbReference>
<gene>
    <name evidence="2" type="ORF">GCM10010517_36640</name>
</gene>
<name>A0ABN3VYZ4_9ACTN</name>
<comment type="caution">
    <text evidence="2">The sequence shown here is derived from an EMBL/GenBank/DDBJ whole genome shotgun (WGS) entry which is preliminary data.</text>
</comment>
<proteinExistence type="predicted"/>
<protein>
    <submittedName>
        <fullName evidence="2">Uncharacterized protein</fullName>
    </submittedName>
</protein>
<evidence type="ECO:0000313" key="2">
    <source>
        <dbReference type="EMBL" id="GAA2875683.1"/>
    </source>
</evidence>
<accession>A0ABN3VYZ4</accession>
<evidence type="ECO:0000256" key="1">
    <source>
        <dbReference type="SAM" id="MobiDB-lite"/>
    </source>
</evidence>
<feature type="region of interest" description="Disordered" evidence="1">
    <location>
        <begin position="1"/>
        <end position="40"/>
    </location>
</feature>
<dbReference type="EMBL" id="BAAAVI010000024">
    <property type="protein sequence ID" value="GAA2875683.1"/>
    <property type="molecule type" value="Genomic_DNA"/>
</dbReference>
<sequence>MGLAESRPLAPPYIRRGESEPAVPTHKAGDHAPPRSVLPKCPEVLTEPRSTCGNSASRIYLRKATNTVIPEPGHVAIYRHGHHETRRRVIAWRDDHTPLVLSPFNTLEPARTLHGFDHIEDAPPPPATVLPGGGWLVTYTLDGETTHTTPIVAWHITPTGGHAIVTDEHGHLTNIDQLGPHRTVWHPDQQPSGPSEATP</sequence>
<reference evidence="2 3" key="1">
    <citation type="journal article" date="2019" name="Int. J. Syst. Evol. Microbiol.">
        <title>The Global Catalogue of Microorganisms (GCM) 10K type strain sequencing project: providing services to taxonomists for standard genome sequencing and annotation.</title>
        <authorList>
            <consortium name="The Broad Institute Genomics Platform"/>
            <consortium name="The Broad Institute Genome Sequencing Center for Infectious Disease"/>
            <person name="Wu L."/>
            <person name="Ma J."/>
        </authorList>
    </citation>
    <scope>NUCLEOTIDE SEQUENCE [LARGE SCALE GENOMIC DNA]</scope>
    <source>
        <strain evidence="2 3">JCM 6242</strain>
    </source>
</reference>
<evidence type="ECO:0000313" key="3">
    <source>
        <dbReference type="Proteomes" id="UP001500831"/>
    </source>
</evidence>
<feature type="compositionally biased region" description="Polar residues" evidence="1">
    <location>
        <begin position="189"/>
        <end position="199"/>
    </location>
</feature>
<feature type="region of interest" description="Disordered" evidence="1">
    <location>
        <begin position="179"/>
        <end position="199"/>
    </location>
</feature>
<keyword evidence="3" id="KW-1185">Reference proteome</keyword>
<organism evidence="2 3">
    <name type="scientific">Streptosporangium fragile</name>
    <dbReference type="NCBI Taxonomy" id="46186"/>
    <lineage>
        <taxon>Bacteria</taxon>
        <taxon>Bacillati</taxon>
        <taxon>Actinomycetota</taxon>
        <taxon>Actinomycetes</taxon>
        <taxon>Streptosporangiales</taxon>
        <taxon>Streptosporangiaceae</taxon>
        <taxon>Streptosporangium</taxon>
    </lineage>
</organism>